<keyword evidence="2" id="KW-0378">Hydrolase</keyword>
<dbReference type="Pfam" id="PF13392">
    <property type="entry name" value="HNH_3"/>
    <property type="match status" value="1"/>
</dbReference>
<dbReference type="InterPro" id="IPR003615">
    <property type="entry name" value="HNH_nuc"/>
</dbReference>
<name>A0ABW9IRT6_STRGJ</name>
<organism evidence="2 3">
    <name type="scientific">Streptomyces galilaeus</name>
    <dbReference type="NCBI Taxonomy" id="33899"/>
    <lineage>
        <taxon>Bacteria</taxon>
        <taxon>Bacillati</taxon>
        <taxon>Actinomycetota</taxon>
        <taxon>Actinomycetes</taxon>
        <taxon>Kitasatosporales</taxon>
        <taxon>Streptomycetaceae</taxon>
        <taxon>Streptomyces</taxon>
    </lineage>
</organism>
<protein>
    <submittedName>
        <fullName evidence="2">HNH endonuclease</fullName>
    </submittedName>
</protein>
<keyword evidence="2" id="KW-0540">Nuclease</keyword>
<accession>A0ABW9IRT6</accession>
<keyword evidence="2" id="KW-0255">Endonuclease</keyword>
<dbReference type="SUPFAM" id="SSF54060">
    <property type="entry name" value="His-Me finger endonucleases"/>
    <property type="match status" value="1"/>
</dbReference>
<gene>
    <name evidence="2" type="ORF">ACKI1S_27305</name>
</gene>
<evidence type="ECO:0000313" key="2">
    <source>
        <dbReference type="EMBL" id="MFM9649843.1"/>
    </source>
</evidence>
<dbReference type="EMBL" id="JBJVNE010000014">
    <property type="protein sequence ID" value="MFM9649843.1"/>
    <property type="molecule type" value="Genomic_DNA"/>
</dbReference>
<dbReference type="GO" id="GO:0004519">
    <property type="term" value="F:endonuclease activity"/>
    <property type="evidence" value="ECO:0007669"/>
    <property type="project" value="UniProtKB-KW"/>
</dbReference>
<dbReference type="Proteomes" id="UP001631993">
    <property type="component" value="Unassembled WGS sequence"/>
</dbReference>
<evidence type="ECO:0000313" key="3">
    <source>
        <dbReference type="Proteomes" id="UP001631993"/>
    </source>
</evidence>
<keyword evidence="3" id="KW-1185">Reference proteome</keyword>
<dbReference type="RefSeq" id="WP_369279761.1">
    <property type="nucleotide sequence ID" value="NZ_JBJVMW010000010.1"/>
</dbReference>
<dbReference type="Gene3D" id="3.90.75.20">
    <property type="match status" value="1"/>
</dbReference>
<feature type="domain" description="HNH nuclease" evidence="1">
    <location>
        <begin position="73"/>
        <end position="108"/>
    </location>
</feature>
<reference evidence="2 3" key="1">
    <citation type="submission" date="2024-12" db="EMBL/GenBank/DDBJ databases">
        <title>Forecasting of Potato common scab and diversities of Pathogenic streptomyces spp. in china.</title>
        <authorList>
            <person name="Handique U."/>
            <person name="Wu J."/>
        </authorList>
    </citation>
    <scope>NUCLEOTIDE SEQUENCE [LARGE SCALE GENOMIC DNA]</scope>
    <source>
        <strain evidence="2 3">ZRIMU1585</strain>
    </source>
</reference>
<proteinExistence type="predicted"/>
<comment type="caution">
    <text evidence="2">The sequence shown here is derived from an EMBL/GenBank/DDBJ whole genome shotgun (WGS) entry which is preliminary data.</text>
</comment>
<dbReference type="InterPro" id="IPR044925">
    <property type="entry name" value="His-Me_finger_sf"/>
</dbReference>
<evidence type="ECO:0000259" key="1">
    <source>
        <dbReference type="Pfam" id="PF13392"/>
    </source>
</evidence>
<sequence length="149" mass="16496">MATHNNGHTAAITCKADGCDEPVKTNKNGHGQGYCAGHYGTKGRNYRPVGARYTNPDGYVVTKISEGNFISEHRHVMERHLGRHLLAGETVHHINGVRDDNRIENLELWYSPQPYGQRVEDLLRYAVATHRAALEALLKEAAGEAEPSP</sequence>